<dbReference type="InterPro" id="IPR011009">
    <property type="entry name" value="Kinase-like_dom_sf"/>
</dbReference>
<dbReference type="PANTHER" id="PTHR24348">
    <property type="entry name" value="SERINE/THREONINE-PROTEIN KINASE UNC-51-RELATED"/>
    <property type="match status" value="1"/>
</dbReference>
<evidence type="ECO:0000313" key="3">
    <source>
        <dbReference type="Proteomes" id="UP001222325"/>
    </source>
</evidence>
<keyword evidence="2" id="KW-0808">Transferase</keyword>
<accession>A0AAD6XUL3</accession>
<comment type="caution">
    <text evidence="2">The sequence shown here is derived from an EMBL/GenBank/DDBJ whole genome shotgun (WGS) entry which is preliminary data.</text>
</comment>
<feature type="non-terminal residue" evidence="2">
    <location>
        <position position="1"/>
    </location>
</feature>
<dbReference type="SUPFAM" id="SSF56112">
    <property type="entry name" value="Protein kinase-like (PK-like)"/>
    <property type="match status" value="1"/>
</dbReference>
<reference evidence="2" key="1">
    <citation type="submission" date="2023-03" db="EMBL/GenBank/DDBJ databases">
        <title>Massive genome expansion in bonnet fungi (Mycena s.s.) driven by repeated elements and novel gene families across ecological guilds.</title>
        <authorList>
            <consortium name="Lawrence Berkeley National Laboratory"/>
            <person name="Harder C.B."/>
            <person name="Miyauchi S."/>
            <person name="Viragh M."/>
            <person name="Kuo A."/>
            <person name="Thoen E."/>
            <person name="Andreopoulos B."/>
            <person name="Lu D."/>
            <person name="Skrede I."/>
            <person name="Drula E."/>
            <person name="Henrissat B."/>
            <person name="Morin E."/>
            <person name="Kohler A."/>
            <person name="Barry K."/>
            <person name="LaButti K."/>
            <person name="Morin E."/>
            <person name="Salamov A."/>
            <person name="Lipzen A."/>
            <person name="Mereny Z."/>
            <person name="Hegedus B."/>
            <person name="Baldrian P."/>
            <person name="Stursova M."/>
            <person name="Weitz H."/>
            <person name="Taylor A."/>
            <person name="Grigoriev I.V."/>
            <person name="Nagy L.G."/>
            <person name="Martin F."/>
            <person name="Kauserud H."/>
        </authorList>
    </citation>
    <scope>NUCLEOTIDE SEQUENCE</scope>
    <source>
        <strain evidence="2">CBHHK173m</strain>
    </source>
</reference>
<keyword evidence="3" id="KW-1185">Reference proteome</keyword>
<evidence type="ECO:0000313" key="2">
    <source>
        <dbReference type="EMBL" id="KAJ7103964.1"/>
    </source>
</evidence>
<feature type="domain" description="Protein kinase" evidence="1">
    <location>
        <begin position="1"/>
        <end position="66"/>
    </location>
</feature>
<dbReference type="GO" id="GO:0005524">
    <property type="term" value="F:ATP binding"/>
    <property type="evidence" value="ECO:0007669"/>
    <property type="project" value="InterPro"/>
</dbReference>
<dbReference type="PROSITE" id="PS50011">
    <property type="entry name" value="PROTEIN_KINASE_DOM"/>
    <property type="match status" value="1"/>
</dbReference>
<dbReference type="Gene3D" id="1.10.510.10">
    <property type="entry name" value="Transferase(Phosphotransferase) domain 1"/>
    <property type="match status" value="1"/>
</dbReference>
<gene>
    <name evidence="2" type="ORF">B0H15DRAFT_751059</name>
</gene>
<dbReference type="GO" id="GO:0010506">
    <property type="term" value="P:regulation of autophagy"/>
    <property type="evidence" value="ECO:0007669"/>
    <property type="project" value="InterPro"/>
</dbReference>
<feature type="non-terminal residue" evidence="2">
    <location>
        <position position="66"/>
    </location>
</feature>
<protein>
    <submittedName>
        <fullName evidence="2">Kinase-like domain-containing protein</fullName>
    </submittedName>
</protein>
<dbReference type="Pfam" id="PF00069">
    <property type="entry name" value="Pkinase"/>
    <property type="match status" value="1"/>
</dbReference>
<dbReference type="EMBL" id="JARJCN010000001">
    <property type="protein sequence ID" value="KAJ7103964.1"/>
    <property type="molecule type" value="Genomic_DNA"/>
</dbReference>
<name>A0AAD6XUL3_9AGAR</name>
<organism evidence="2 3">
    <name type="scientific">Mycena belliarum</name>
    <dbReference type="NCBI Taxonomy" id="1033014"/>
    <lineage>
        <taxon>Eukaryota</taxon>
        <taxon>Fungi</taxon>
        <taxon>Dikarya</taxon>
        <taxon>Basidiomycota</taxon>
        <taxon>Agaricomycotina</taxon>
        <taxon>Agaricomycetes</taxon>
        <taxon>Agaricomycetidae</taxon>
        <taxon>Agaricales</taxon>
        <taxon>Marasmiineae</taxon>
        <taxon>Mycenaceae</taxon>
        <taxon>Mycena</taxon>
    </lineage>
</organism>
<dbReference type="InterPro" id="IPR045269">
    <property type="entry name" value="Atg1-like"/>
</dbReference>
<keyword evidence="2" id="KW-0418">Kinase</keyword>
<proteinExistence type="predicted"/>
<dbReference type="Proteomes" id="UP001222325">
    <property type="component" value="Unassembled WGS sequence"/>
</dbReference>
<sequence length="66" mass="7156">NCCQTKNKPPIVKVADFGLAKIVDSMTMLRTMCGTPSYLAPEVVSQQNSSGYDSLIDSWSVGVILF</sequence>
<evidence type="ECO:0000259" key="1">
    <source>
        <dbReference type="PROSITE" id="PS50011"/>
    </source>
</evidence>
<dbReference type="AlphaFoldDB" id="A0AAD6XUL3"/>
<dbReference type="InterPro" id="IPR000719">
    <property type="entry name" value="Prot_kinase_dom"/>
</dbReference>
<dbReference type="GO" id="GO:0004674">
    <property type="term" value="F:protein serine/threonine kinase activity"/>
    <property type="evidence" value="ECO:0007669"/>
    <property type="project" value="InterPro"/>
</dbReference>
<dbReference type="GO" id="GO:0005737">
    <property type="term" value="C:cytoplasm"/>
    <property type="evidence" value="ECO:0007669"/>
    <property type="project" value="TreeGrafter"/>
</dbReference>